<dbReference type="InterPro" id="IPR027056">
    <property type="entry name" value="Gluconate_2DH_su3"/>
</dbReference>
<dbReference type="OrthoDB" id="6385145at2"/>
<comment type="caution">
    <text evidence="1">The sequence shown here is derived from an EMBL/GenBank/DDBJ whole genome shotgun (WGS) entry which is preliminary data.</text>
</comment>
<dbReference type="Pfam" id="PF13618">
    <property type="entry name" value="Gluconate_2-dh3"/>
    <property type="match status" value="1"/>
</dbReference>
<dbReference type="RefSeq" id="WP_130274566.1">
    <property type="nucleotide sequence ID" value="NZ_SGXG01000001.1"/>
</dbReference>
<dbReference type="PROSITE" id="PS51257">
    <property type="entry name" value="PROKAR_LIPOPROTEIN"/>
    <property type="match status" value="1"/>
</dbReference>
<sequence length="184" mass="20702">MDRREALKLTASLFGGVVIGSQSFLTACGSKTENSMVFSKEIISLLDEIGEVILPETEDSPGAKAAKIGDFIRTIVNDCYSEEEQKIFSEGLSTFKDLCQKQFDKSFMTMSGEEKFELLHQLDQEAKSRHSEENPHYFAMIKRLTIWGYFTSEPGMTKALRYNPIPGRYEGCVPYQVGEKAWAG</sequence>
<proteinExistence type="predicted"/>
<organism evidence="1 2">
    <name type="scientific">Cecembia calidifontis</name>
    <dbReference type="NCBI Taxonomy" id="1187080"/>
    <lineage>
        <taxon>Bacteria</taxon>
        <taxon>Pseudomonadati</taxon>
        <taxon>Bacteroidota</taxon>
        <taxon>Cytophagia</taxon>
        <taxon>Cytophagales</taxon>
        <taxon>Cyclobacteriaceae</taxon>
        <taxon>Cecembia</taxon>
    </lineage>
</organism>
<gene>
    <name evidence="1" type="ORF">BC751_1017</name>
</gene>
<dbReference type="Proteomes" id="UP000292209">
    <property type="component" value="Unassembled WGS sequence"/>
</dbReference>
<evidence type="ECO:0000313" key="1">
    <source>
        <dbReference type="EMBL" id="RZS95484.1"/>
    </source>
</evidence>
<keyword evidence="2" id="KW-1185">Reference proteome</keyword>
<dbReference type="EMBL" id="SGXG01000001">
    <property type="protein sequence ID" value="RZS95484.1"/>
    <property type="molecule type" value="Genomic_DNA"/>
</dbReference>
<name>A0A4Q7P672_9BACT</name>
<dbReference type="AlphaFoldDB" id="A0A4Q7P672"/>
<reference evidence="1 2" key="1">
    <citation type="submission" date="2019-02" db="EMBL/GenBank/DDBJ databases">
        <title>Genomic Encyclopedia of Archaeal and Bacterial Type Strains, Phase II (KMG-II): from individual species to whole genera.</title>
        <authorList>
            <person name="Goeker M."/>
        </authorList>
    </citation>
    <scope>NUCLEOTIDE SEQUENCE [LARGE SCALE GENOMIC DNA]</scope>
    <source>
        <strain evidence="1 2">DSM 21411</strain>
    </source>
</reference>
<evidence type="ECO:0000313" key="2">
    <source>
        <dbReference type="Proteomes" id="UP000292209"/>
    </source>
</evidence>
<protein>
    <submittedName>
        <fullName evidence="1">Gluconate 2-dehydrogenase subunit 3-like protein</fullName>
    </submittedName>
</protein>
<accession>A0A4Q7P672</accession>